<dbReference type="RefSeq" id="WP_263341467.1">
    <property type="nucleotide sequence ID" value="NZ_JAGSYH010000007.1"/>
</dbReference>
<accession>A0ABW1EIS7</accession>
<dbReference type="Pfam" id="PF00005">
    <property type="entry name" value="ABC_tran"/>
    <property type="match status" value="1"/>
</dbReference>
<evidence type="ECO:0000256" key="3">
    <source>
        <dbReference type="ARBA" id="ARBA00022840"/>
    </source>
</evidence>
<dbReference type="InterPro" id="IPR017871">
    <property type="entry name" value="ABC_transporter-like_CS"/>
</dbReference>
<name>A0ABW1EIS7_9BACT</name>
<protein>
    <submittedName>
        <fullName evidence="5">ABC transporter ATP-binding protein</fullName>
    </submittedName>
</protein>
<dbReference type="GO" id="GO:0005524">
    <property type="term" value="F:ATP binding"/>
    <property type="evidence" value="ECO:0007669"/>
    <property type="project" value="UniProtKB-KW"/>
</dbReference>
<gene>
    <name evidence="5" type="ORF">ACFPT7_13370</name>
</gene>
<dbReference type="SMART" id="SM00382">
    <property type="entry name" value="AAA"/>
    <property type="match status" value="1"/>
</dbReference>
<dbReference type="SUPFAM" id="SSF52540">
    <property type="entry name" value="P-loop containing nucleoside triphosphate hydrolases"/>
    <property type="match status" value="1"/>
</dbReference>
<keyword evidence="1" id="KW-0813">Transport</keyword>
<feature type="domain" description="ABC transporter" evidence="4">
    <location>
        <begin position="2"/>
        <end position="237"/>
    </location>
</feature>
<dbReference type="PROSITE" id="PS00211">
    <property type="entry name" value="ABC_TRANSPORTER_1"/>
    <property type="match status" value="1"/>
</dbReference>
<evidence type="ECO:0000256" key="2">
    <source>
        <dbReference type="ARBA" id="ARBA00022741"/>
    </source>
</evidence>
<dbReference type="Gene3D" id="3.40.50.300">
    <property type="entry name" value="P-loop containing nucleotide triphosphate hydrolases"/>
    <property type="match status" value="1"/>
</dbReference>
<keyword evidence="2" id="KW-0547">Nucleotide-binding</keyword>
<reference evidence="6" key="1">
    <citation type="journal article" date="2019" name="Int. J. Syst. Evol. Microbiol.">
        <title>The Global Catalogue of Microorganisms (GCM) 10K type strain sequencing project: providing services to taxonomists for standard genome sequencing and annotation.</title>
        <authorList>
            <consortium name="The Broad Institute Genomics Platform"/>
            <consortium name="The Broad Institute Genome Sequencing Center for Infectious Disease"/>
            <person name="Wu L."/>
            <person name="Ma J."/>
        </authorList>
    </citation>
    <scope>NUCLEOTIDE SEQUENCE [LARGE SCALE GENOMIC DNA]</scope>
    <source>
        <strain evidence="6">JCM 4087</strain>
    </source>
</reference>
<dbReference type="PROSITE" id="PS50893">
    <property type="entry name" value="ABC_TRANSPORTER_2"/>
    <property type="match status" value="1"/>
</dbReference>
<keyword evidence="3 5" id="KW-0067">ATP-binding</keyword>
<sequence>MIEVRGVKRWIQNGARRVEILKGIDISIPSGQFVAIVGASGSGKSTLLGLLAGLDTPSEGEIYLDGVPIHNLDEAALAIVRGQKLGFVFQSYQLIPTLTALENVLLPFELNQPGNGVAKARGLLEQVGLGERMDHYPVQLSGGEQQRVALARAFIVDPPIVMADEPTGNLDSVNGEKVLELLLSRNRDAKTTLVLVTHDPQVAALAHRKIVLRDGMVVEDVVAQSMDVVTAVVSQEVR</sequence>
<evidence type="ECO:0000256" key="1">
    <source>
        <dbReference type="ARBA" id="ARBA00022448"/>
    </source>
</evidence>
<dbReference type="InterPro" id="IPR003439">
    <property type="entry name" value="ABC_transporter-like_ATP-bd"/>
</dbReference>
<dbReference type="InterPro" id="IPR003593">
    <property type="entry name" value="AAA+_ATPase"/>
</dbReference>
<comment type="caution">
    <text evidence="5">The sequence shown here is derived from an EMBL/GenBank/DDBJ whole genome shotgun (WGS) entry which is preliminary data.</text>
</comment>
<dbReference type="Proteomes" id="UP001596091">
    <property type="component" value="Unassembled WGS sequence"/>
</dbReference>
<keyword evidence="6" id="KW-1185">Reference proteome</keyword>
<evidence type="ECO:0000259" key="4">
    <source>
        <dbReference type="PROSITE" id="PS50893"/>
    </source>
</evidence>
<dbReference type="InterPro" id="IPR017911">
    <property type="entry name" value="MacB-like_ATP-bd"/>
</dbReference>
<organism evidence="5 6">
    <name type="scientific">Acidicapsa dinghuensis</name>
    <dbReference type="NCBI Taxonomy" id="2218256"/>
    <lineage>
        <taxon>Bacteria</taxon>
        <taxon>Pseudomonadati</taxon>
        <taxon>Acidobacteriota</taxon>
        <taxon>Terriglobia</taxon>
        <taxon>Terriglobales</taxon>
        <taxon>Acidobacteriaceae</taxon>
        <taxon>Acidicapsa</taxon>
    </lineage>
</organism>
<dbReference type="InterPro" id="IPR015854">
    <property type="entry name" value="ABC_transpr_LolD-like"/>
</dbReference>
<evidence type="ECO:0000313" key="6">
    <source>
        <dbReference type="Proteomes" id="UP001596091"/>
    </source>
</evidence>
<proteinExistence type="predicted"/>
<evidence type="ECO:0000313" key="5">
    <source>
        <dbReference type="EMBL" id="MFC5863288.1"/>
    </source>
</evidence>
<dbReference type="PANTHER" id="PTHR24220">
    <property type="entry name" value="IMPORT ATP-BINDING PROTEIN"/>
    <property type="match status" value="1"/>
</dbReference>
<dbReference type="CDD" id="cd03255">
    <property type="entry name" value="ABC_MJ0796_LolCDE_FtsE"/>
    <property type="match status" value="1"/>
</dbReference>
<dbReference type="InterPro" id="IPR027417">
    <property type="entry name" value="P-loop_NTPase"/>
</dbReference>
<dbReference type="EMBL" id="JBHSPH010000004">
    <property type="protein sequence ID" value="MFC5863288.1"/>
    <property type="molecule type" value="Genomic_DNA"/>
</dbReference>